<dbReference type="Proteomes" id="UP000267993">
    <property type="component" value="Chromosome"/>
</dbReference>
<dbReference type="Proteomes" id="UP000594632">
    <property type="component" value="Chromosome"/>
</dbReference>
<evidence type="ECO:0000313" key="16">
    <source>
        <dbReference type="EMBL" id="SAI86200.1"/>
    </source>
</evidence>
<evidence type="ECO:0000256" key="2">
    <source>
        <dbReference type="ARBA" id="ARBA00022801"/>
    </source>
</evidence>
<reference evidence="20" key="2">
    <citation type="submission" date="2016-04" db="EMBL/GenBank/DDBJ databases">
        <authorList>
            <person name="Shah S.A."/>
            <person name="Garrett R.A."/>
        </authorList>
    </citation>
    <scope>NUCLEOTIDE SEQUENCE [LARGE SCALE GENOMIC DNA]</scope>
    <source>
        <strain evidence="20">ATCC 35091 / DSM 1616 / JCM 8930 / NBRC 15331 / P1</strain>
    </source>
</reference>
<dbReference type="KEGG" id="ssof:SULC_0322"/>
<dbReference type="PANTHER" id="PTHR10819:SF3">
    <property type="entry name" value="PHOSPHOTRIESTERASE-RELATED PROTEIN"/>
    <property type="match status" value="1"/>
</dbReference>
<evidence type="ECO:0000313" key="20">
    <source>
        <dbReference type="Proteomes" id="UP000076770"/>
    </source>
</evidence>
<dbReference type="PATRIC" id="fig|2287.6.peg.331"/>
<dbReference type="EMBL" id="CP011057">
    <property type="protein sequence ID" value="AKA78141.1"/>
    <property type="molecule type" value="Genomic_DNA"/>
</dbReference>
<dbReference type="InterPro" id="IPR017947">
    <property type="entry name" value="AryldialkylPase_Zn-BS"/>
</dbReference>
<evidence type="ECO:0000313" key="9">
    <source>
        <dbReference type="EMBL" id="AZF69880.1"/>
    </source>
</evidence>
<evidence type="ECO:0000313" key="26">
    <source>
        <dbReference type="Proteomes" id="UP000278715"/>
    </source>
</evidence>
<dbReference type="EMBL" id="CP033241">
    <property type="protein sequence ID" value="AZF82945.1"/>
    <property type="molecule type" value="Genomic_DNA"/>
</dbReference>
<feature type="binding site" evidence="4">
    <location>
        <position position="22"/>
    </location>
    <ligand>
        <name>Zn(2+)</name>
        <dbReference type="ChEBI" id="CHEBI:29105"/>
        <label>1</label>
    </ligand>
</feature>
<dbReference type="EMBL" id="CP033239">
    <property type="protein sequence ID" value="AZF77728.1"/>
    <property type="molecule type" value="Genomic_DNA"/>
</dbReference>
<feature type="modified residue" description="N6-carboxylysine" evidence="3">
    <location>
        <position position="137"/>
    </location>
</feature>
<feature type="binding site" evidence="4">
    <location>
        <position position="24"/>
    </location>
    <ligand>
        <name>Zn(2+)</name>
        <dbReference type="ChEBI" id="CHEBI:29105"/>
        <label>1</label>
    </ligand>
</feature>
<evidence type="ECO:0000313" key="8">
    <source>
        <dbReference type="EMBL" id="AZF67260.1"/>
    </source>
</evidence>
<keyword evidence="1 4" id="KW-0479">Metal-binding</keyword>
<reference evidence="21 22" key="4">
    <citation type="journal article" date="2018" name="Proc. Natl. Acad. Sci. U.S.A.">
        <title>Nonmutational mechanism of inheritance in the Archaeon Sulfolobus solfataricus.</title>
        <authorList>
            <person name="Payne S."/>
            <person name="McCarthy S."/>
            <person name="Johnson T."/>
            <person name="North E."/>
            <person name="Blum P."/>
        </authorList>
    </citation>
    <scope>NUCLEOTIDE SEQUENCE [LARGE SCALE GENOMIC DNA]</scope>
    <source>
        <strain evidence="9 21">SARC-H</strain>
        <strain evidence="10 25">SARC-I</strain>
        <strain evidence="12 26">SARC-N</strain>
        <strain evidence="13 27">SARC-O</strain>
        <strain evidence="14 22">SUL120</strain>
        <strain evidence="8 23">SULG</strain>
        <strain evidence="11 24">SULM</strain>
    </source>
</reference>
<dbReference type="Proteomes" id="UP000273443">
    <property type="component" value="Chromosome"/>
</dbReference>
<dbReference type="KEGG" id="ssoa:SULA_0322"/>
<dbReference type="EMBL" id="CP033240">
    <property type="protein sequence ID" value="AZF80336.1"/>
    <property type="molecule type" value="Genomic_DNA"/>
</dbReference>
<evidence type="ECO:0000313" key="17">
    <source>
        <dbReference type="Proteomes" id="UP000033057"/>
    </source>
</evidence>
<evidence type="ECO:0000313" key="28">
    <source>
        <dbReference type="Proteomes" id="UP000594632"/>
    </source>
</evidence>
<gene>
    <name evidence="15" type="ORF">HFC64_07935</name>
    <name evidence="16" type="ORF">SSOP1_2646</name>
    <name evidence="7" type="ORF">SULA_0322</name>
    <name evidence="5" type="ORF">SULB_0324</name>
    <name evidence="6" type="ORF">SULC_0322</name>
    <name evidence="8" type="ORF">SULG_01640</name>
    <name evidence="9" type="ORF">SULH_01640</name>
    <name evidence="10" type="ORF">SULI_01640</name>
    <name evidence="11" type="ORF">SULM_01640</name>
    <name evidence="12" type="ORF">SULN_01640</name>
    <name evidence="13" type="ORF">SULO_01650</name>
    <name evidence="14" type="ORF">SULZ_01655</name>
</gene>
<evidence type="ECO:0000313" key="12">
    <source>
        <dbReference type="EMBL" id="AZF77728.1"/>
    </source>
</evidence>
<dbReference type="EMBL" id="CP050869">
    <property type="protein sequence ID" value="QPG49756.1"/>
    <property type="molecule type" value="Genomic_DNA"/>
</dbReference>
<dbReference type="Proteomes" id="UP000033057">
    <property type="component" value="Chromosome"/>
</dbReference>
<reference evidence="15 28" key="6">
    <citation type="journal article" date="2020" name="Nat. Commun.">
        <title>The structures of two archaeal type IV pili illuminate evolutionary relationships.</title>
        <authorList>
            <person name="Wang F."/>
            <person name="Baquero D.P."/>
            <person name="Su Z."/>
            <person name="Beltran L.C."/>
            <person name="Prangishvili D."/>
            <person name="Krupovic M."/>
            <person name="Egelman E.H."/>
        </authorList>
    </citation>
    <scope>NUCLEOTIDE SEQUENCE [LARGE SCALE GENOMIC DNA]</scope>
    <source>
        <strain evidence="15 28">POZ149</strain>
    </source>
</reference>
<evidence type="ECO:0000256" key="1">
    <source>
        <dbReference type="ARBA" id="ARBA00022723"/>
    </source>
</evidence>
<evidence type="ECO:0000313" key="24">
    <source>
        <dbReference type="Proteomes" id="UP000273443"/>
    </source>
</evidence>
<evidence type="ECO:0000313" key="14">
    <source>
        <dbReference type="EMBL" id="AZF82945.1"/>
    </source>
</evidence>
<evidence type="ECO:0000313" key="7">
    <source>
        <dbReference type="EMBL" id="AKA78141.1"/>
    </source>
</evidence>
<dbReference type="Pfam" id="PF02126">
    <property type="entry name" value="PTE"/>
    <property type="match status" value="1"/>
</dbReference>
<evidence type="ECO:0000256" key="4">
    <source>
        <dbReference type="PIRSR" id="PIRSR601559-51"/>
    </source>
</evidence>
<dbReference type="Proteomes" id="UP000033085">
    <property type="component" value="Chromosome"/>
</dbReference>
<proteinExistence type="predicted"/>
<dbReference type="GO" id="GO:0016788">
    <property type="term" value="F:hydrolase activity, acting on ester bonds"/>
    <property type="evidence" value="ECO:0007669"/>
    <property type="project" value="InterPro"/>
</dbReference>
<dbReference type="PANTHER" id="PTHR10819">
    <property type="entry name" value="PHOSPHOTRIESTERASE-RELATED"/>
    <property type="match status" value="1"/>
</dbReference>
<evidence type="ECO:0000313" key="5">
    <source>
        <dbReference type="EMBL" id="AKA72749.1"/>
    </source>
</evidence>
<dbReference type="Gene3D" id="3.20.20.140">
    <property type="entry name" value="Metal-dependent hydrolases"/>
    <property type="match status" value="1"/>
</dbReference>
<dbReference type="Proteomes" id="UP000282269">
    <property type="component" value="Chromosome"/>
</dbReference>
<feature type="binding site" description="via carbamate group" evidence="4">
    <location>
        <position position="137"/>
    </location>
    <ligand>
        <name>Zn(2+)</name>
        <dbReference type="ChEBI" id="CHEBI:29105"/>
        <label>2</label>
    </ligand>
</feature>
<evidence type="ECO:0000256" key="3">
    <source>
        <dbReference type="PIRSR" id="PIRSR601559-50"/>
    </source>
</evidence>
<dbReference type="GeneID" id="44128246"/>
<reference evidence="5" key="5">
    <citation type="submission" date="2018-10" db="EMBL/GenBank/DDBJ databases">
        <authorList>
            <person name="McCarthy S."/>
            <person name="Gradnigo J."/>
            <person name="Johnson T."/>
            <person name="Payne S."/>
            <person name="Lipzen A."/>
            <person name="Schackwitz W."/>
            <person name="Martin J."/>
            <person name="Moriyama E."/>
            <person name="Blum P."/>
        </authorList>
    </citation>
    <scope>NUCLEOTIDE SEQUENCE</scope>
    <source>
        <strain evidence="5">SARC-B</strain>
        <strain evidence="6">SARC-C</strain>
        <strain evidence="7">SULA</strain>
    </source>
</reference>
<dbReference type="Proteomes" id="UP000278715">
    <property type="component" value="Chromosome"/>
</dbReference>
<dbReference type="PIRSF" id="PIRSF016839">
    <property type="entry name" value="PhP"/>
    <property type="match status" value="1"/>
</dbReference>
<dbReference type="KEGG" id="ssol:SULB_0324"/>
<dbReference type="SUPFAM" id="SSF51556">
    <property type="entry name" value="Metallo-dependent hydrolases"/>
    <property type="match status" value="1"/>
</dbReference>
<evidence type="ECO:0000313" key="21">
    <source>
        <dbReference type="Proteomes" id="UP000267993"/>
    </source>
</evidence>
<dbReference type="Proteomes" id="UP000275843">
    <property type="component" value="Chromosome"/>
</dbReference>
<dbReference type="Proteomes" id="UP000269431">
    <property type="component" value="Chromosome"/>
</dbReference>
<dbReference type="CDD" id="cd00530">
    <property type="entry name" value="PTE"/>
    <property type="match status" value="1"/>
</dbReference>
<reference evidence="16" key="3">
    <citation type="submission" date="2016-04" db="EMBL/GenBank/DDBJ databases">
        <authorList>
            <person name="Evans L.H."/>
            <person name="Alamgir A."/>
            <person name="Owens N."/>
            <person name="Weber N.D."/>
            <person name="Virtaneva K."/>
            <person name="Barbian K."/>
            <person name="Babar A."/>
            <person name="Rosenke K."/>
        </authorList>
    </citation>
    <scope>NUCLEOTIDE SEQUENCE</scope>
    <source>
        <strain evidence="16">P1</strain>
    </source>
</reference>
<dbReference type="EMBL" id="CP033236">
    <property type="protein sequence ID" value="AZF69880.1"/>
    <property type="molecule type" value="Genomic_DNA"/>
</dbReference>
<dbReference type="Proteomes" id="UP000076770">
    <property type="component" value="Chromosome i"/>
</dbReference>
<dbReference type="EMBL" id="CP033237">
    <property type="protein sequence ID" value="AZF72500.1"/>
    <property type="molecule type" value="Genomic_DNA"/>
</dbReference>
<evidence type="ECO:0000313" key="23">
    <source>
        <dbReference type="Proteomes" id="UP000273194"/>
    </source>
</evidence>
<evidence type="ECO:0000313" key="10">
    <source>
        <dbReference type="EMBL" id="AZF72500.1"/>
    </source>
</evidence>
<accession>A0A0E3K6H7</accession>
<dbReference type="OrthoDB" id="35461at2157"/>
<evidence type="ECO:0000313" key="18">
    <source>
        <dbReference type="Proteomes" id="UP000033085"/>
    </source>
</evidence>
<dbReference type="AlphaFoldDB" id="A0A0E3K6H7"/>
<dbReference type="InterPro" id="IPR001559">
    <property type="entry name" value="Phosphotriesterase"/>
</dbReference>
<name>A0A0E3K6H7_SACSO</name>
<dbReference type="OMA" id="MVKCGFI"/>
<evidence type="ECO:0000313" key="13">
    <source>
        <dbReference type="EMBL" id="AZF80336.1"/>
    </source>
</evidence>
<feature type="binding site" evidence="4">
    <location>
        <position position="170"/>
    </location>
    <ligand>
        <name>Zn(2+)</name>
        <dbReference type="ChEBI" id="CHEBI:29105"/>
        <label>2</label>
    </ligand>
</feature>
<evidence type="ECO:0000313" key="11">
    <source>
        <dbReference type="EMBL" id="AZF75120.1"/>
    </source>
</evidence>
<comment type="cofactor">
    <cofactor evidence="4">
        <name>a divalent metal cation</name>
        <dbReference type="ChEBI" id="CHEBI:60240"/>
    </cofactor>
    <text evidence="4">Binds 2 divalent metal cations per subunit.</text>
</comment>
<evidence type="ECO:0000313" key="25">
    <source>
        <dbReference type="Proteomes" id="UP000275843"/>
    </source>
</evidence>
<reference evidence="17 18" key="1">
    <citation type="journal article" date="2015" name="Genome Announc.">
        <title>Complete Genome Sequence of Sulfolobus solfataricus Strain 98/2 and Evolved Derivatives.</title>
        <authorList>
            <person name="McCarthy S."/>
            <person name="Gradnigo J."/>
            <person name="Johnson T."/>
            <person name="Payne S."/>
            <person name="Lipzen A."/>
            <person name="Martin J."/>
            <person name="Schackwitz W."/>
            <person name="Moriyama E."/>
            <person name="Blum P."/>
        </authorList>
    </citation>
    <scope>NUCLEOTIDE SEQUENCE [LARGE SCALE GENOMIC DNA]</scope>
    <source>
        <strain evidence="17">98/2 SULC</strain>
        <strain evidence="5">SARC-B</strain>
        <strain evidence="6">SARC-C</strain>
        <strain evidence="7 19">SULA</strain>
        <strain evidence="18">SULB</strain>
    </source>
</reference>
<dbReference type="EMBL" id="CP033235">
    <property type="protein sequence ID" value="AZF67260.1"/>
    <property type="molecule type" value="Genomic_DNA"/>
</dbReference>
<dbReference type="EMBL" id="CP011055">
    <property type="protein sequence ID" value="AKA72749.1"/>
    <property type="molecule type" value="Genomic_DNA"/>
</dbReference>
<evidence type="ECO:0000313" key="22">
    <source>
        <dbReference type="Proteomes" id="UP000269431"/>
    </source>
</evidence>
<feature type="binding site" evidence="4">
    <location>
        <position position="199"/>
    </location>
    <ligand>
        <name>Zn(2+)</name>
        <dbReference type="ChEBI" id="CHEBI:29105"/>
        <label>2</label>
    </ligand>
</feature>
<dbReference type="EMBL" id="LT549890">
    <property type="protein sequence ID" value="SAI86200.1"/>
    <property type="molecule type" value="Genomic_DNA"/>
</dbReference>
<dbReference type="GeneID" id="1453980"/>
<dbReference type="PROSITE" id="PS51347">
    <property type="entry name" value="PHOSPHOTRIESTERASE_2"/>
    <property type="match status" value="1"/>
</dbReference>
<dbReference type="Proteomes" id="UP000033106">
    <property type="component" value="Chromosome"/>
</dbReference>
<dbReference type="EMBL" id="CP033238">
    <property type="protein sequence ID" value="AZF75120.1"/>
    <property type="molecule type" value="Genomic_DNA"/>
</dbReference>
<evidence type="ECO:0000313" key="6">
    <source>
        <dbReference type="EMBL" id="AKA75448.1"/>
    </source>
</evidence>
<dbReference type="SMR" id="A0A0E3K6H7"/>
<dbReference type="RefSeq" id="WP_009988477.1">
    <property type="nucleotide sequence ID" value="NZ_CP011055.2"/>
</dbReference>
<dbReference type="Proteomes" id="UP000273194">
    <property type="component" value="Chromosome"/>
</dbReference>
<dbReference type="EMBL" id="CP011056">
    <property type="protein sequence ID" value="AKA75448.1"/>
    <property type="molecule type" value="Genomic_DNA"/>
</dbReference>
<organism evidence="5 18">
    <name type="scientific">Saccharolobus solfataricus</name>
    <name type="common">Sulfolobus solfataricus</name>
    <dbReference type="NCBI Taxonomy" id="2287"/>
    <lineage>
        <taxon>Archaea</taxon>
        <taxon>Thermoproteota</taxon>
        <taxon>Thermoprotei</taxon>
        <taxon>Sulfolobales</taxon>
        <taxon>Sulfolobaceae</taxon>
        <taxon>Saccharolobus</taxon>
    </lineage>
</organism>
<feature type="binding site" description="via carbamate group" evidence="4">
    <location>
        <position position="137"/>
    </location>
    <ligand>
        <name>Zn(2+)</name>
        <dbReference type="ChEBI" id="CHEBI:29105"/>
        <label>1</label>
    </ligand>
</feature>
<dbReference type="InterPro" id="IPR032466">
    <property type="entry name" value="Metal_Hydrolase"/>
</dbReference>
<protein>
    <submittedName>
        <fullName evidence="16">Aryldialkylphosphatase</fullName>
    </submittedName>
    <submittedName>
        <fullName evidence="5">Phosphotriesterase</fullName>
    </submittedName>
</protein>
<evidence type="ECO:0000313" key="15">
    <source>
        <dbReference type="EMBL" id="QPG49756.1"/>
    </source>
</evidence>
<evidence type="ECO:0000313" key="27">
    <source>
        <dbReference type="Proteomes" id="UP000282269"/>
    </source>
</evidence>
<sequence>MRIPLVGKDSIESKDIGFTLIHEHLRVFSEAVRQQWPHLYNEDEEFRNAVNEVKRAMQFGVKTIVDPTVMGLGRDIRFMEKVVKATGINLVAGTGIYIYIDLPFYFLNRSIDEIADLFIHDIKEGIQGTLNKAGFVKIAADEPGITKDVEKVIRAAAIANKETKVPIITHSNAHNNTGLEQQRILTEEGVDPGKILIGHLGDTDNIDYIKKIADKGSFIGLDRYGLDLFLPVDKRNETTLRLIKDGYSDKIMISHDYCCTIDWGTAKPEYKPKLAPRWSITLIFEDTIPFLKRNGVNEEVIATIFKENPKKFFS</sequence>
<dbReference type="PROSITE" id="PS01322">
    <property type="entry name" value="PHOSPHOTRIESTERASE_1"/>
    <property type="match status" value="1"/>
</dbReference>
<dbReference type="GO" id="GO:0008270">
    <property type="term" value="F:zinc ion binding"/>
    <property type="evidence" value="ECO:0007669"/>
    <property type="project" value="InterPro"/>
</dbReference>
<evidence type="ECO:0000313" key="19">
    <source>
        <dbReference type="Proteomes" id="UP000033106"/>
    </source>
</evidence>
<feature type="binding site" evidence="4">
    <location>
        <position position="256"/>
    </location>
    <ligand>
        <name>Zn(2+)</name>
        <dbReference type="ChEBI" id="CHEBI:29105"/>
        <label>1</label>
    </ligand>
</feature>
<keyword evidence="2" id="KW-0378">Hydrolase</keyword>